<dbReference type="Proteomes" id="UP001151529">
    <property type="component" value="Chromosome 12"/>
</dbReference>
<comment type="caution">
    <text evidence="3">The sequence shown here is derived from an EMBL/GenBank/DDBJ whole genome shotgun (WGS) entry which is preliminary data.</text>
</comment>
<dbReference type="EMBL" id="JAPFFL010000018">
    <property type="protein sequence ID" value="KAJ6671875.1"/>
    <property type="molecule type" value="Genomic_DNA"/>
</dbReference>
<protein>
    <recommendedName>
        <fullName evidence="2">DUF4283 domain-containing protein</fullName>
    </recommendedName>
</protein>
<feature type="region of interest" description="Disordered" evidence="1">
    <location>
        <begin position="224"/>
        <end position="260"/>
    </location>
</feature>
<evidence type="ECO:0000256" key="1">
    <source>
        <dbReference type="SAM" id="MobiDB-lite"/>
    </source>
</evidence>
<name>A0A9Q0NLF1_SALVM</name>
<reference evidence="3" key="1">
    <citation type="submission" date="2022-11" db="EMBL/GenBank/DDBJ databases">
        <authorList>
            <person name="Hyden B.L."/>
            <person name="Feng K."/>
            <person name="Yates T."/>
            <person name="Jawdy S."/>
            <person name="Smart L.B."/>
            <person name="Muchero W."/>
        </authorList>
    </citation>
    <scope>NUCLEOTIDE SEQUENCE</scope>
    <source>
        <tissue evidence="3">Shoot tip</tissue>
    </source>
</reference>
<keyword evidence="4" id="KW-1185">Reference proteome</keyword>
<gene>
    <name evidence="3" type="ORF">OIU85_013239</name>
</gene>
<dbReference type="OrthoDB" id="851886at2759"/>
<sequence length="260" mass="29003">MPRLPVGQQLVIPEDVMDGVDKWMRCLVGFFPGSKMPYHAINNMAIRVWRAKGLESVTTTANVFILFRFKNHANLQGVLEQGPWLFGGKHLILQKWDPRFQFDADQIKTLPVWILLKGLPLLRWTTKGLSLVASMVGKPLSCDEATHKCSRLEYARICVEIDAEMAYVHKFEVVTPLSTLPITIHVEYEWKPARCNTCHVFGHSCGEKTVKDPTVVMVAAEETPPQTMQNLDHADGATADGADANQKPGGKADARPDKGK</sequence>
<dbReference type="PANTHER" id="PTHR31286:SF99">
    <property type="entry name" value="DUF4283 DOMAIN-CONTAINING PROTEIN"/>
    <property type="match status" value="1"/>
</dbReference>
<reference evidence="3" key="2">
    <citation type="journal article" date="2023" name="Int. J. Mol. Sci.">
        <title>De Novo Assembly and Annotation of 11 Diverse Shrub Willow (Salix) Genomes Reveals Novel Gene Organization in Sex-Linked Regions.</title>
        <authorList>
            <person name="Hyden B."/>
            <person name="Feng K."/>
            <person name="Yates T.B."/>
            <person name="Jawdy S."/>
            <person name="Cereghino C."/>
            <person name="Smart L.B."/>
            <person name="Muchero W."/>
        </authorList>
    </citation>
    <scope>NUCLEOTIDE SEQUENCE [LARGE SCALE GENOMIC DNA]</scope>
    <source>
        <tissue evidence="3">Shoot tip</tissue>
    </source>
</reference>
<dbReference type="InterPro" id="IPR040256">
    <property type="entry name" value="At4g02000-like"/>
</dbReference>
<evidence type="ECO:0000313" key="4">
    <source>
        <dbReference type="Proteomes" id="UP001151529"/>
    </source>
</evidence>
<dbReference type="Pfam" id="PF14111">
    <property type="entry name" value="DUF4283"/>
    <property type="match status" value="1"/>
</dbReference>
<accession>A0A9Q0NLF1</accession>
<feature type="domain" description="DUF4283" evidence="2">
    <location>
        <begin position="21"/>
        <end position="103"/>
    </location>
</feature>
<proteinExistence type="predicted"/>
<evidence type="ECO:0000259" key="2">
    <source>
        <dbReference type="Pfam" id="PF14111"/>
    </source>
</evidence>
<dbReference type="InterPro" id="IPR025558">
    <property type="entry name" value="DUF4283"/>
</dbReference>
<organism evidence="3 4">
    <name type="scientific">Salix viminalis</name>
    <name type="common">Common osier</name>
    <name type="synonym">Basket willow</name>
    <dbReference type="NCBI Taxonomy" id="40686"/>
    <lineage>
        <taxon>Eukaryota</taxon>
        <taxon>Viridiplantae</taxon>
        <taxon>Streptophyta</taxon>
        <taxon>Embryophyta</taxon>
        <taxon>Tracheophyta</taxon>
        <taxon>Spermatophyta</taxon>
        <taxon>Magnoliopsida</taxon>
        <taxon>eudicotyledons</taxon>
        <taxon>Gunneridae</taxon>
        <taxon>Pentapetalae</taxon>
        <taxon>rosids</taxon>
        <taxon>fabids</taxon>
        <taxon>Malpighiales</taxon>
        <taxon>Salicaceae</taxon>
        <taxon>Saliceae</taxon>
        <taxon>Salix</taxon>
    </lineage>
</organism>
<evidence type="ECO:0000313" key="3">
    <source>
        <dbReference type="EMBL" id="KAJ6671875.1"/>
    </source>
</evidence>
<feature type="compositionally biased region" description="Basic and acidic residues" evidence="1">
    <location>
        <begin position="250"/>
        <end position="260"/>
    </location>
</feature>
<dbReference type="PANTHER" id="PTHR31286">
    <property type="entry name" value="GLYCINE-RICH CELL WALL STRUCTURAL PROTEIN 1.8-LIKE"/>
    <property type="match status" value="1"/>
</dbReference>
<dbReference type="AlphaFoldDB" id="A0A9Q0NLF1"/>